<accession>A0A1U9YWX1</accession>
<sequence length="271" mass="29531">MPEVDRMNIGIVGGSGRVGTALRRELSKRVRSIRVLDLNAPSELAENEEFRAVDMLDQASLETAFAGLDGLVHLAGIPREASLDDILEINVRGTSTVYEAARVAGIGRIVLGSSNHAVGFYPRTTRVSPESPMRPDGLYGLSKCWSELLAGLYYDKYGLRSFIIRIGNSADRPKTPRALEIWVSAADLRQLVLIGLTHEDVDVTTVFGVSKGGGSWWDNSAAEKLGYAPVDMIVERAAPEAFAESDESEVEAFYQGGRFVAADYQGPIRIR</sequence>
<feature type="domain" description="NAD-dependent epimerase/dehydratase" evidence="4">
    <location>
        <begin position="11"/>
        <end position="168"/>
    </location>
</feature>
<dbReference type="PANTHER" id="PTHR43103:SF5">
    <property type="entry name" value="4-EPIMERASE, PUTATIVE (AFU_ORTHOLOGUE AFUA_7G00360)-RELATED"/>
    <property type="match status" value="1"/>
</dbReference>
<dbReference type="Gene3D" id="3.40.50.720">
    <property type="entry name" value="NAD(P)-binding Rossmann-like Domain"/>
    <property type="match status" value="1"/>
</dbReference>
<dbReference type="AlphaFoldDB" id="A0A1U9YWX1"/>
<evidence type="ECO:0000256" key="3">
    <source>
        <dbReference type="ARBA" id="ARBA00023027"/>
    </source>
</evidence>
<dbReference type="KEGG" id="mmed:Mame_00555"/>
<dbReference type="SUPFAM" id="SSF51735">
    <property type="entry name" value="NAD(P)-binding Rossmann-fold domains"/>
    <property type="match status" value="1"/>
</dbReference>
<dbReference type="STRING" id="1122214.Mame_00555"/>
<evidence type="ECO:0000313" key="6">
    <source>
        <dbReference type="Proteomes" id="UP000191135"/>
    </source>
</evidence>
<gene>
    <name evidence="5" type="primary">gerKI</name>
    <name evidence="5" type="ORF">Mame_00555</name>
</gene>
<dbReference type="RefSeq" id="WP_018066245.1">
    <property type="nucleotide sequence ID" value="NZ_AQWH01000021.1"/>
</dbReference>
<keyword evidence="2 5" id="KW-0560">Oxidoreductase</keyword>
<evidence type="ECO:0000313" key="5">
    <source>
        <dbReference type="EMBL" id="AQZ49938.1"/>
    </source>
</evidence>
<keyword evidence="3" id="KW-0520">NAD</keyword>
<dbReference type="eggNOG" id="COG0451">
    <property type="taxonomic scope" value="Bacteria"/>
</dbReference>
<dbReference type="EC" id="1.1.1.266" evidence="5"/>
<keyword evidence="6" id="KW-1185">Reference proteome</keyword>
<protein>
    <submittedName>
        <fullName evidence="5">dTDP-4-dehydro-6-deoxyglucose reductase</fullName>
        <ecNumber evidence="5">1.1.1.266</ecNumber>
    </submittedName>
</protein>
<dbReference type="EMBL" id="CP020330">
    <property type="protein sequence ID" value="AQZ49938.1"/>
    <property type="molecule type" value="Genomic_DNA"/>
</dbReference>
<name>A0A1U9YWX1_9HYPH</name>
<dbReference type="InterPro" id="IPR036291">
    <property type="entry name" value="NAD(P)-bd_dom_sf"/>
</dbReference>
<dbReference type="Proteomes" id="UP000191135">
    <property type="component" value="Chromosome"/>
</dbReference>
<evidence type="ECO:0000256" key="1">
    <source>
        <dbReference type="ARBA" id="ARBA00007637"/>
    </source>
</evidence>
<dbReference type="Pfam" id="PF01370">
    <property type="entry name" value="Epimerase"/>
    <property type="match status" value="1"/>
</dbReference>
<dbReference type="GO" id="GO:0050573">
    <property type="term" value="F:dTDP-4-dehydro-6-deoxyglucose reductase activity"/>
    <property type="evidence" value="ECO:0007669"/>
    <property type="project" value="UniProtKB-EC"/>
</dbReference>
<dbReference type="InterPro" id="IPR001509">
    <property type="entry name" value="Epimerase_deHydtase"/>
</dbReference>
<proteinExistence type="inferred from homology"/>
<reference evidence="5 6" key="1">
    <citation type="submission" date="2017-03" db="EMBL/GenBank/DDBJ databases">
        <title>Foreign affairs: Plasmid Transfer between Roseobacters and Rhizobia.</title>
        <authorList>
            <person name="Bartling P."/>
            <person name="Bunk B."/>
            <person name="Overmann J."/>
            <person name="Brinkmann H."/>
            <person name="Petersen J."/>
        </authorList>
    </citation>
    <scope>NUCLEOTIDE SEQUENCE [LARGE SCALE GENOMIC DNA]</scope>
    <source>
        <strain evidence="5 6">MACL11</strain>
    </source>
</reference>
<evidence type="ECO:0000259" key="4">
    <source>
        <dbReference type="Pfam" id="PF01370"/>
    </source>
</evidence>
<dbReference type="PANTHER" id="PTHR43103">
    <property type="entry name" value="NUCLEOSIDE-DIPHOSPHATE-SUGAR EPIMERASE"/>
    <property type="match status" value="1"/>
</dbReference>
<organism evidence="5 6">
    <name type="scientific">Martelella mediterranea DSM 17316</name>
    <dbReference type="NCBI Taxonomy" id="1122214"/>
    <lineage>
        <taxon>Bacteria</taxon>
        <taxon>Pseudomonadati</taxon>
        <taxon>Pseudomonadota</taxon>
        <taxon>Alphaproteobacteria</taxon>
        <taxon>Hyphomicrobiales</taxon>
        <taxon>Aurantimonadaceae</taxon>
        <taxon>Martelella</taxon>
    </lineage>
</organism>
<evidence type="ECO:0000256" key="2">
    <source>
        <dbReference type="ARBA" id="ARBA00023002"/>
    </source>
</evidence>
<comment type="similarity">
    <text evidence="1">Belongs to the NAD(P)-dependent epimerase/dehydratase family.</text>
</comment>